<dbReference type="Proteomes" id="UP000635606">
    <property type="component" value="Unassembled WGS sequence"/>
</dbReference>
<evidence type="ECO:0000313" key="1">
    <source>
        <dbReference type="EMBL" id="GIJ67512.1"/>
    </source>
</evidence>
<gene>
    <name evidence="1" type="ORF">Voc01_024290</name>
</gene>
<organism evidence="1 2">
    <name type="scientific">Virgisporangium ochraceum</name>
    <dbReference type="NCBI Taxonomy" id="65505"/>
    <lineage>
        <taxon>Bacteria</taxon>
        <taxon>Bacillati</taxon>
        <taxon>Actinomycetota</taxon>
        <taxon>Actinomycetes</taxon>
        <taxon>Micromonosporales</taxon>
        <taxon>Micromonosporaceae</taxon>
        <taxon>Virgisporangium</taxon>
    </lineage>
</organism>
<protein>
    <submittedName>
        <fullName evidence="1">Uncharacterized protein</fullName>
    </submittedName>
</protein>
<accession>A0A8J4ED27</accession>
<comment type="caution">
    <text evidence="1">The sequence shown here is derived from an EMBL/GenBank/DDBJ whole genome shotgun (WGS) entry which is preliminary data.</text>
</comment>
<dbReference type="EMBL" id="BOPH01000027">
    <property type="protein sequence ID" value="GIJ67512.1"/>
    <property type="molecule type" value="Genomic_DNA"/>
</dbReference>
<name>A0A8J4ED27_9ACTN</name>
<evidence type="ECO:0000313" key="2">
    <source>
        <dbReference type="Proteomes" id="UP000635606"/>
    </source>
</evidence>
<proteinExistence type="predicted"/>
<reference evidence="1" key="1">
    <citation type="submission" date="2021-01" db="EMBL/GenBank/DDBJ databases">
        <title>Whole genome shotgun sequence of Virgisporangium ochraceum NBRC 16418.</title>
        <authorList>
            <person name="Komaki H."/>
            <person name="Tamura T."/>
        </authorList>
    </citation>
    <scope>NUCLEOTIDE SEQUENCE</scope>
    <source>
        <strain evidence="1">NBRC 16418</strain>
    </source>
</reference>
<keyword evidence="2" id="KW-1185">Reference proteome</keyword>
<dbReference type="AlphaFoldDB" id="A0A8J4ED27"/>
<sequence length="332" mass="35891">MRTGMRFWRWLPRRAKFVLAGVVAVLVIGVPAAIWVVGKVAYAPEEPVEDLVAAFEDRDYARVAELAGCTARLCRSGVLGEGYTPPSDLEIAEVAMGGSTSPDTADVVLRYQLAGERRESIIRVRRESGVLPKSWSIRSGVVGSLEIVAPTVKSARVAGLQVDPSAGGRESALIGTYTVRVGDDPLYESAPIDATVAGDLRTSRSTSVDVRTTVKQSARDEVATQVRAFLEGCAGQDAVKPKVNDRPCPFSARQPQAFSTDFAWKLDPAPEFEVVVPDRPREGVVLEVRTTKPGSAVFSYTAQNQPFQYDPVPVSVKGDVYLTDGKIQFFAT</sequence>